<keyword evidence="1" id="KW-0732">Signal</keyword>
<feature type="signal peptide" evidence="1">
    <location>
        <begin position="1"/>
        <end position="28"/>
    </location>
</feature>
<dbReference type="Pfam" id="PF13689">
    <property type="entry name" value="DUF4154"/>
    <property type="match status" value="1"/>
</dbReference>
<feature type="chain" id="PRO_5046008840" evidence="1">
    <location>
        <begin position="29"/>
        <end position="179"/>
    </location>
</feature>
<protein>
    <submittedName>
        <fullName evidence="2">YfiR family protein</fullName>
    </submittedName>
</protein>
<dbReference type="EMBL" id="JBHUMV010000012">
    <property type="protein sequence ID" value="MFD2756531.1"/>
    <property type="molecule type" value="Genomic_DNA"/>
</dbReference>
<dbReference type="RefSeq" id="WP_083526708.1">
    <property type="nucleotide sequence ID" value="NZ_JBHUMV010000012.1"/>
</dbReference>
<accession>A0ABW5UTI9</accession>
<comment type="caution">
    <text evidence="2">The sequence shown here is derived from an EMBL/GenBank/DDBJ whole genome shotgun (WGS) entry which is preliminary data.</text>
</comment>
<evidence type="ECO:0000256" key="1">
    <source>
        <dbReference type="SAM" id="SignalP"/>
    </source>
</evidence>
<name>A0ABW5UTI9_9BURK</name>
<organism evidence="2 3">
    <name type="scientific">Comamonas terrae</name>
    <dbReference type="NCBI Taxonomy" id="673548"/>
    <lineage>
        <taxon>Bacteria</taxon>
        <taxon>Pseudomonadati</taxon>
        <taxon>Pseudomonadota</taxon>
        <taxon>Betaproteobacteria</taxon>
        <taxon>Burkholderiales</taxon>
        <taxon>Comamonadaceae</taxon>
        <taxon>Comamonas</taxon>
    </lineage>
</organism>
<evidence type="ECO:0000313" key="3">
    <source>
        <dbReference type="Proteomes" id="UP001597463"/>
    </source>
</evidence>
<gene>
    <name evidence="2" type="ORF">ACFSW6_20865</name>
</gene>
<proteinExistence type="predicted"/>
<dbReference type="InterPro" id="IPR025293">
    <property type="entry name" value="YfiR/HmsC-like"/>
</dbReference>
<dbReference type="Proteomes" id="UP001597463">
    <property type="component" value="Unassembled WGS sequence"/>
</dbReference>
<sequence>MPPRRAGGRAWLLAACLAWTAVSARADAAAEDHVQGVARTVIGILGYTHWPAESGGLRLCVVGSTEYAAGLMHSSGQAVGSRQLDVRRVELDQVKNADCDGIYAGEMDEQQWRSLMRQQDGRPLLTISERGALCRIGAMFCLRRQGEGPGFEVNLDSVARSGLRISPKVLQLARTKAAP</sequence>
<keyword evidence="3" id="KW-1185">Reference proteome</keyword>
<evidence type="ECO:0000313" key="2">
    <source>
        <dbReference type="EMBL" id="MFD2756531.1"/>
    </source>
</evidence>
<reference evidence="3" key="1">
    <citation type="journal article" date="2019" name="Int. J. Syst. Evol. Microbiol.">
        <title>The Global Catalogue of Microorganisms (GCM) 10K type strain sequencing project: providing services to taxonomists for standard genome sequencing and annotation.</title>
        <authorList>
            <consortium name="The Broad Institute Genomics Platform"/>
            <consortium name="The Broad Institute Genome Sequencing Center for Infectious Disease"/>
            <person name="Wu L."/>
            <person name="Ma J."/>
        </authorList>
    </citation>
    <scope>NUCLEOTIDE SEQUENCE [LARGE SCALE GENOMIC DNA]</scope>
    <source>
        <strain evidence="3">TISTR 1906</strain>
    </source>
</reference>